<dbReference type="AlphaFoldDB" id="A0A7M7HB80"/>
<evidence type="ECO:0000313" key="10">
    <source>
        <dbReference type="EnsemblMetazoa" id="XP_008215324"/>
    </source>
</evidence>
<dbReference type="PANTHER" id="PTHR19849">
    <property type="entry name" value="PHOSPHOLIPASE A-2-ACTIVATING PROTEIN"/>
    <property type="match status" value="1"/>
</dbReference>
<comment type="similarity">
    <text evidence="2">Belongs to the WD repeat PLAP family.</text>
</comment>
<dbReference type="Pfam" id="PF00400">
    <property type="entry name" value="WD40"/>
    <property type="match status" value="5"/>
</dbReference>
<evidence type="ECO:0000256" key="5">
    <source>
        <dbReference type="ARBA" id="ARBA00022737"/>
    </source>
</evidence>
<name>A0A7M7HB80_NASVI</name>
<dbReference type="InterPro" id="IPR011989">
    <property type="entry name" value="ARM-like"/>
</dbReference>
<dbReference type="InterPro" id="IPR015155">
    <property type="entry name" value="PFU"/>
</dbReference>
<dbReference type="GO" id="GO:0010992">
    <property type="term" value="P:ubiquitin recycling"/>
    <property type="evidence" value="ECO:0007669"/>
    <property type="project" value="TreeGrafter"/>
</dbReference>
<evidence type="ECO:0000259" key="9">
    <source>
        <dbReference type="PROSITE" id="PS51396"/>
    </source>
</evidence>
<dbReference type="InterPro" id="IPR036322">
    <property type="entry name" value="WD40_repeat_dom_sf"/>
</dbReference>
<dbReference type="Gene3D" id="2.130.10.10">
    <property type="entry name" value="YVTN repeat-like/Quinoprotein amine dehydrogenase"/>
    <property type="match status" value="1"/>
</dbReference>
<evidence type="ECO:0000256" key="3">
    <source>
        <dbReference type="ARBA" id="ARBA00022490"/>
    </source>
</evidence>
<dbReference type="CDD" id="cd00200">
    <property type="entry name" value="WD40"/>
    <property type="match status" value="1"/>
</dbReference>
<feature type="domain" description="PFU" evidence="8">
    <location>
        <begin position="509"/>
        <end position="605"/>
    </location>
</feature>
<dbReference type="Gene3D" id="3.10.20.870">
    <property type="entry name" value="PFU (PLAA family ubiquitin binding), C-terminal domain"/>
    <property type="match status" value="1"/>
</dbReference>
<dbReference type="GO" id="GO:0043130">
    <property type="term" value="F:ubiquitin binding"/>
    <property type="evidence" value="ECO:0007669"/>
    <property type="project" value="TreeGrafter"/>
</dbReference>
<keyword evidence="11" id="KW-1185">Reference proteome</keyword>
<accession>A0A7M7HB80</accession>
<dbReference type="Pfam" id="PF09070">
    <property type="entry name" value="PFU"/>
    <property type="match status" value="1"/>
</dbReference>
<dbReference type="Gene3D" id="1.25.10.10">
    <property type="entry name" value="Leucine-rich Repeat Variant"/>
    <property type="match status" value="1"/>
</dbReference>
<evidence type="ECO:0000259" key="8">
    <source>
        <dbReference type="PROSITE" id="PS51394"/>
    </source>
</evidence>
<dbReference type="SMR" id="A0A7M7HB80"/>
<keyword evidence="5" id="KW-0677">Repeat</keyword>
<dbReference type="InterPro" id="IPR001680">
    <property type="entry name" value="WD40_rpt"/>
</dbReference>
<organism evidence="10 11">
    <name type="scientific">Nasonia vitripennis</name>
    <name type="common">Parasitic wasp</name>
    <dbReference type="NCBI Taxonomy" id="7425"/>
    <lineage>
        <taxon>Eukaryota</taxon>
        <taxon>Metazoa</taxon>
        <taxon>Ecdysozoa</taxon>
        <taxon>Arthropoda</taxon>
        <taxon>Hexapoda</taxon>
        <taxon>Insecta</taxon>
        <taxon>Pterygota</taxon>
        <taxon>Neoptera</taxon>
        <taxon>Endopterygota</taxon>
        <taxon>Hymenoptera</taxon>
        <taxon>Apocrita</taxon>
        <taxon>Proctotrupomorpha</taxon>
        <taxon>Chalcidoidea</taxon>
        <taxon>Pteromalidae</taxon>
        <taxon>Pteromalinae</taxon>
        <taxon>Nasonia</taxon>
    </lineage>
</organism>
<keyword evidence="3" id="KW-0963">Cytoplasm</keyword>
<dbReference type="Proteomes" id="UP000002358">
    <property type="component" value="Chromosome 1"/>
</dbReference>
<dbReference type="InParanoid" id="A0A7M7HB80"/>
<gene>
    <name evidence="10" type="primary">100122476</name>
</gene>
<dbReference type="EnsemblMetazoa" id="XM_008217102">
    <property type="protein sequence ID" value="XP_008215324"/>
    <property type="gene ID" value="LOC100122476"/>
</dbReference>
<proteinExistence type="inferred from homology"/>
<dbReference type="GO" id="GO:0005634">
    <property type="term" value="C:nucleus"/>
    <property type="evidence" value="ECO:0007669"/>
    <property type="project" value="TreeGrafter"/>
</dbReference>
<dbReference type="InterPro" id="IPR015943">
    <property type="entry name" value="WD40/YVTN_repeat-like_dom_sf"/>
</dbReference>
<dbReference type="PROSITE" id="PS50294">
    <property type="entry name" value="WD_REPEATS_REGION"/>
    <property type="match status" value="1"/>
</dbReference>
<dbReference type="OrthoDB" id="10265988at2759"/>
<feature type="region of interest" description="Disordered" evidence="7">
    <location>
        <begin position="614"/>
        <end position="639"/>
    </location>
</feature>
<evidence type="ECO:0000256" key="7">
    <source>
        <dbReference type="SAM" id="MobiDB-lite"/>
    </source>
</evidence>
<dbReference type="PROSITE" id="PS51396">
    <property type="entry name" value="PUL"/>
    <property type="match status" value="1"/>
</dbReference>
<dbReference type="PROSITE" id="PS50082">
    <property type="entry name" value="WD_REPEATS_2"/>
    <property type="match status" value="2"/>
</dbReference>
<feature type="repeat" description="WD" evidence="6">
    <location>
        <begin position="368"/>
        <end position="399"/>
    </location>
</feature>
<evidence type="ECO:0000313" key="11">
    <source>
        <dbReference type="Proteomes" id="UP000002358"/>
    </source>
</evidence>
<dbReference type="InterPro" id="IPR038122">
    <property type="entry name" value="PFU_sf"/>
</dbReference>
<dbReference type="Pfam" id="PF08324">
    <property type="entry name" value="PUL"/>
    <property type="match status" value="1"/>
</dbReference>
<dbReference type="GO" id="GO:0005737">
    <property type="term" value="C:cytoplasm"/>
    <property type="evidence" value="ECO:0007669"/>
    <property type="project" value="UniProtKB-SubCell"/>
</dbReference>
<protein>
    <recommendedName>
        <fullName evidence="12">Phospholipase A-2-activating protein</fullName>
    </recommendedName>
</protein>
<dbReference type="SMART" id="SM00320">
    <property type="entry name" value="WD40"/>
    <property type="match status" value="7"/>
</dbReference>
<evidence type="ECO:0000256" key="4">
    <source>
        <dbReference type="ARBA" id="ARBA00022574"/>
    </source>
</evidence>
<evidence type="ECO:0000256" key="2">
    <source>
        <dbReference type="ARBA" id="ARBA00008495"/>
    </source>
</evidence>
<dbReference type="GO" id="GO:0043161">
    <property type="term" value="P:proteasome-mediated ubiquitin-dependent protein catabolic process"/>
    <property type="evidence" value="ECO:0007669"/>
    <property type="project" value="TreeGrafter"/>
</dbReference>
<dbReference type="PROSITE" id="PS51394">
    <property type="entry name" value="PFU"/>
    <property type="match status" value="1"/>
</dbReference>
<dbReference type="FunCoup" id="A0A7M7HB80">
    <property type="interactions" value="2926"/>
</dbReference>
<keyword evidence="4 6" id="KW-0853">WD repeat</keyword>
<feature type="compositionally biased region" description="Polar residues" evidence="7">
    <location>
        <begin position="618"/>
        <end position="639"/>
    </location>
</feature>
<dbReference type="InterPro" id="IPR013535">
    <property type="entry name" value="PUL_dom"/>
</dbReference>
<dbReference type="PANTHER" id="PTHR19849:SF0">
    <property type="entry name" value="PHOSPHOLIPASE A-2-ACTIVATING PROTEIN"/>
    <property type="match status" value="1"/>
</dbReference>
<evidence type="ECO:0000256" key="6">
    <source>
        <dbReference type="PROSITE-ProRule" id="PRU00221"/>
    </source>
</evidence>
<feature type="domain" description="PUL" evidence="9">
    <location>
        <begin position="643"/>
        <end position="908"/>
    </location>
</feature>
<evidence type="ECO:0008006" key="12">
    <source>
        <dbReference type="Google" id="ProtNLM"/>
    </source>
</evidence>
<dbReference type="SUPFAM" id="SSF50978">
    <property type="entry name" value="WD40 repeat-like"/>
    <property type="match status" value="1"/>
</dbReference>
<evidence type="ECO:0000256" key="1">
    <source>
        <dbReference type="ARBA" id="ARBA00004496"/>
    </source>
</evidence>
<sequence>MVRVSISILKTEFSTFYFLAYVQFKGASHWHQSKYRGTAEKFRRTKNKPWKFSANFRQESSVDHCVVLLTRYDAHVTEHCKQRRRRRRRRRPCSNAVGSVLRLLRWRAHRRCCIYRIQDQRPRTLRRNIYLYIMAKSANSFSSYKLSHELVGHTDEVQSLAIFKNGSFVSTSKDNTARFWKPKEEGVYEESILMKGHTGFVCSACIIEPTAKNPTGFIVTGSSDKNICIYYPGEENPVHTIQAHESIVNGLNASILEKDSFFTCSSDHTGKLWNLYDLTKPEATFLGHAQTAIIWCIADLPNGSVVTGGSDKIAIVYLRSGTILHRLIGHKGCIRDIAVVNVNEFLTCGTDAVTKHWHAISGVCLGTYGGHTNHIYSISALFEGTLAVSCGDDRTVRVWRNGRVQQTIGIPSETVRSVRLLPNKDLICGSSDGVVRIFTVNPQRFIDRESMIKFKEAVIKSIEKYAKESKPKDVGNVEDIPLTSELHQPGEKDGDTIIVRNGDKVKAYRWHQEQFEWKLIGDVVENETRTKGKPTLNGVQYDYVFSVDIEEGKPFLKLPYNKGQDPYLAAQKFLEDNDLDQTYLDRIANFITTNLQLTPILNAEAQYSNPFAEGGRYVSNSPENNDQAGASRSSPPSTLGQINYIPQRQYLKLEQANISAIYEKLKEFNSKNEDGIQRIEPEKLESLVNLVTAENEKPIDEEMNVLKALLNWPDNVVFPVLDIARLAVLRAGVNEQFCSNGILDVLKRHVQNDAVTSNQMLTFRLLANLFSHETGEQFCIRSKNEVLTAVRDLNTLGNKSNEIAISTYILNLVIALNKTNDTFGKMQVLGVIFRLLEILKDTEALFRVFVALGSLILDASSATERKGFVKSVKQSRPVLKALRILLDGVDSSNVPNKLLSLTRQILELIKT</sequence>
<feature type="repeat" description="WD" evidence="6">
    <location>
        <begin position="150"/>
        <end position="181"/>
    </location>
</feature>
<reference evidence="10" key="1">
    <citation type="submission" date="2021-01" db="UniProtKB">
        <authorList>
            <consortium name="EnsemblMetazoa"/>
        </authorList>
    </citation>
    <scope>IDENTIFICATION</scope>
</reference>
<comment type="subcellular location">
    <subcellularLocation>
        <location evidence="1">Cytoplasm</location>
    </subcellularLocation>
</comment>